<keyword evidence="3" id="KW-1185">Reference proteome</keyword>
<organism evidence="2 3">
    <name type="scientific">Ferrimicrobium acidiphilum DSM 19497</name>
    <dbReference type="NCBI Taxonomy" id="1121877"/>
    <lineage>
        <taxon>Bacteria</taxon>
        <taxon>Bacillati</taxon>
        <taxon>Actinomycetota</taxon>
        <taxon>Acidimicrobiia</taxon>
        <taxon>Acidimicrobiales</taxon>
        <taxon>Acidimicrobiaceae</taxon>
        <taxon>Ferrimicrobium</taxon>
    </lineage>
</organism>
<dbReference type="RefSeq" id="WP_035388762.1">
    <property type="nucleotide sequence ID" value="NZ_JQKF01000004.1"/>
</dbReference>
<dbReference type="Proteomes" id="UP000032336">
    <property type="component" value="Unassembled WGS sequence"/>
</dbReference>
<protein>
    <submittedName>
        <fullName evidence="2">Uncharacterized protein</fullName>
    </submittedName>
</protein>
<dbReference type="GeneID" id="78372102"/>
<feature type="region of interest" description="Disordered" evidence="1">
    <location>
        <begin position="75"/>
        <end position="97"/>
    </location>
</feature>
<gene>
    <name evidence="2" type="ORF">FEAC_08120</name>
</gene>
<reference evidence="2 3" key="1">
    <citation type="submission" date="2015-01" db="EMBL/GenBank/DDBJ databases">
        <title>Draft genome of the acidophilic iron oxidizer Ferrimicrobium acidiphilum strain T23.</title>
        <authorList>
            <person name="Poehlein A."/>
            <person name="Eisen S."/>
            <person name="Schloemann M."/>
            <person name="Johnson B.D."/>
            <person name="Daniel R."/>
            <person name="Muehling M."/>
        </authorList>
    </citation>
    <scope>NUCLEOTIDE SEQUENCE [LARGE SCALE GENOMIC DNA]</scope>
    <source>
        <strain evidence="2 3">T23</strain>
    </source>
</reference>
<comment type="caution">
    <text evidence="2">The sequence shown here is derived from an EMBL/GenBank/DDBJ whole genome shotgun (WGS) entry which is preliminary data.</text>
</comment>
<accession>A0A0D8FVR3</accession>
<evidence type="ECO:0000313" key="2">
    <source>
        <dbReference type="EMBL" id="KJE77378.1"/>
    </source>
</evidence>
<dbReference type="STRING" id="1121877.FEAC_08120"/>
<dbReference type="EMBL" id="JXUW01000005">
    <property type="protein sequence ID" value="KJE77378.1"/>
    <property type="molecule type" value="Genomic_DNA"/>
</dbReference>
<name>A0A0D8FVR3_9ACTN</name>
<evidence type="ECO:0000256" key="1">
    <source>
        <dbReference type="SAM" id="MobiDB-lite"/>
    </source>
</evidence>
<sequence>MSLFDKVKEQAQTLGQSATEAAQKGQDKLDQLQTKRQLDSLYRELGSITYRGANEDITPEVQRSETERLISAIRAQEEQIKSTNTDPPSSGTSAPQS</sequence>
<proteinExistence type="predicted"/>
<feature type="compositionally biased region" description="Polar residues" evidence="1">
    <location>
        <begin position="81"/>
        <end position="97"/>
    </location>
</feature>
<evidence type="ECO:0000313" key="3">
    <source>
        <dbReference type="Proteomes" id="UP000032336"/>
    </source>
</evidence>
<dbReference type="AlphaFoldDB" id="A0A0D8FVR3"/>